<dbReference type="AlphaFoldDB" id="A0A5A5U332"/>
<protein>
    <submittedName>
        <fullName evidence="5">Cell wall surface anchor protein</fullName>
    </submittedName>
</protein>
<comment type="caution">
    <text evidence="5">The sequence shown here is derived from an EMBL/GenBank/DDBJ whole genome shotgun (WGS) entry which is preliminary data.</text>
</comment>
<evidence type="ECO:0000256" key="1">
    <source>
        <dbReference type="SAM" id="Phobius"/>
    </source>
</evidence>
<feature type="transmembrane region" description="Helical" evidence="1">
    <location>
        <begin position="315"/>
        <end position="336"/>
    </location>
</feature>
<dbReference type="Pfam" id="PF11797">
    <property type="entry name" value="WxLIP_HBD"/>
    <property type="match status" value="1"/>
</dbReference>
<name>A0A5A5U332_LEUCI</name>
<feature type="signal peptide" evidence="2">
    <location>
        <begin position="1"/>
        <end position="19"/>
    </location>
</feature>
<keyword evidence="1" id="KW-0472">Membrane</keyword>
<keyword evidence="1" id="KW-1133">Transmembrane helix</keyword>
<dbReference type="RefSeq" id="WP_187764944.1">
    <property type="nucleotide sequence ID" value="NZ_BJJW01000010.1"/>
</dbReference>
<evidence type="ECO:0000313" key="6">
    <source>
        <dbReference type="Proteomes" id="UP000323274"/>
    </source>
</evidence>
<organism evidence="5 6">
    <name type="scientific">Leuconostoc citreum</name>
    <dbReference type="NCBI Taxonomy" id="33964"/>
    <lineage>
        <taxon>Bacteria</taxon>
        <taxon>Bacillati</taxon>
        <taxon>Bacillota</taxon>
        <taxon>Bacilli</taxon>
        <taxon>Lactobacillales</taxon>
        <taxon>Lactobacillaceae</taxon>
        <taxon>Leuconostoc</taxon>
    </lineage>
</organism>
<feature type="domain" description="WxL Interacting Protein peptidoglycan binding" evidence="3">
    <location>
        <begin position="32"/>
        <end position="150"/>
    </location>
</feature>
<keyword evidence="2" id="KW-0732">Signal</keyword>
<dbReference type="InterPro" id="IPR010317">
    <property type="entry name" value="WxLIP_PGBD"/>
</dbReference>
<gene>
    <name evidence="5" type="ORF">LCIT_15970</name>
</gene>
<evidence type="ECO:0000256" key="2">
    <source>
        <dbReference type="SAM" id="SignalP"/>
    </source>
</evidence>
<evidence type="ECO:0000259" key="3">
    <source>
        <dbReference type="Pfam" id="PF06030"/>
    </source>
</evidence>
<reference evidence="5 6" key="1">
    <citation type="submission" date="2019-04" db="EMBL/GenBank/DDBJ databases">
        <title>A pseudo-fructophilic Leuconostoc citreum strain F192-5 isolated from peel of satsuma mandarin: the first report for isolation and characterization of strain-dependent fructophilic-like characteristics.</title>
        <authorList>
            <person name="Maeno S."/>
            <person name="Tanizawa Y."/>
            <person name="Kajikawa A."/>
            <person name="Kanesaki Y."/>
            <person name="Kubota E."/>
            <person name="Arita M."/>
            <person name="Leon D."/>
            <person name="Endo A."/>
        </authorList>
    </citation>
    <scope>NUCLEOTIDE SEQUENCE [LARGE SCALE GENOMIC DNA]</scope>
    <source>
        <strain evidence="5 6">F192-5</strain>
    </source>
</reference>
<feature type="domain" description="WxL Interacting Protein host binding" evidence="4">
    <location>
        <begin position="161"/>
        <end position="301"/>
    </location>
</feature>
<keyword evidence="1" id="KW-0812">Transmembrane</keyword>
<dbReference type="Proteomes" id="UP000323274">
    <property type="component" value="Unassembled WGS sequence"/>
</dbReference>
<dbReference type="EMBL" id="BJJW01000010">
    <property type="protein sequence ID" value="GDZ84355.1"/>
    <property type="molecule type" value="Genomic_DNA"/>
</dbReference>
<evidence type="ECO:0000259" key="4">
    <source>
        <dbReference type="Pfam" id="PF11797"/>
    </source>
</evidence>
<sequence>MVAVIVLFFGMFMINTVTAKADSTSTSSGLSFTVKTNLPDNQIDKNNDFYQLKMQPGQKQTITATIYNITQKETKVAINVQSASTTINGSLDYSKAPNSWDNSLKYKLSDMIRYPKLVTVDAGKSQDVSFEITMPNDLFNGILLGGITFNQADSDGVELSRGASIQNRYAYAVAMVLKESDSQVKPNINLQRVTPGQNNGHNVLNVSFQNDQPLLMSNVQVNAKIYSEMGKKPVYSSRKSDMQMAPNSQFKYPVSLQGTPMQPGKYRIEATVTGTAYKTPKTWHFSRKFIIERQEAHVLNQSDVDLAANTNNQTILFIAFAVIALLIILFMILLILKRKKSHTMNK</sequence>
<evidence type="ECO:0000313" key="5">
    <source>
        <dbReference type="EMBL" id="GDZ84355.1"/>
    </source>
</evidence>
<proteinExistence type="predicted"/>
<dbReference type="Pfam" id="PF06030">
    <property type="entry name" value="WxLIP_PGBD"/>
    <property type="match status" value="1"/>
</dbReference>
<accession>A0A5A5U332</accession>
<feature type="chain" id="PRO_5039079639" evidence="2">
    <location>
        <begin position="20"/>
        <end position="346"/>
    </location>
</feature>
<dbReference type="InterPro" id="IPR021759">
    <property type="entry name" value="WxLIP_HBD"/>
</dbReference>